<evidence type="ECO:0000256" key="1">
    <source>
        <dbReference type="ARBA" id="ARBA00004141"/>
    </source>
</evidence>
<dbReference type="PANTHER" id="PTHR11453">
    <property type="entry name" value="ANION EXCHANGE PROTEIN"/>
    <property type="match status" value="1"/>
</dbReference>
<dbReference type="GO" id="GO:0005452">
    <property type="term" value="F:solute:inorganic anion antiporter activity"/>
    <property type="evidence" value="ECO:0007669"/>
    <property type="project" value="InterPro"/>
</dbReference>
<comment type="caution">
    <text evidence="7">The sequence shown here is derived from an EMBL/GenBank/DDBJ whole genome shotgun (WGS) entry which is preliminary data.</text>
</comment>
<feature type="transmembrane region" description="Helical" evidence="5">
    <location>
        <begin position="20"/>
        <end position="39"/>
    </location>
</feature>
<feature type="transmembrane region" description="Helical" evidence="5">
    <location>
        <begin position="45"/>
        <end position="62"/>
    </location>
</feature>
<evidence type="ECO:0000256" key="5">
    <source>
        <dbReference type="SAM" id="Phobius"/>
    </source>
</evidence>
<evidence type="ECO:0000256" key="3">
    <source>
        <dbReference type="ARBA" id="ARBA00022989"/>
    </source>
</evidence>
<evidence type="ECO:0000256" key="4">
    <source>
        <dbReference type="ARBA" id="ARBA00023136"/>
    </source>
</evidence>
<dbReference type="GO" id="GO:0006820">
    <property type="term" value="P:monoatomic anion transport"/>
    <property type="evidence" value="ECO:0007669"/>
    <property type="project" value="InterPro"/>
</dbReference>
<dbReference type="GO" id="GO:0005886">
    <property type="term" value="C:plasma membrane"/>
    <property type="evidence" value="ECO:0007669"/>
    <property type="project" value="TreeGrafter"/>
</dbReference>
<dbReference type="InterPro" id="IPR011531">
    <property type="entry name" value="HCO3_transpt-like_TM_dom"/>
</dbReference>
<keyword evidence="2 5" id="KW-0812">Transmembrane</keyword>
<keyword evidence="3 5" id="KW-1133">Transmembrane helix</keyword>
<gene>
    <name evidence="7" type="ORF">NQ315_001434</name>
</gene>
<protein>
    <recommendedName>
        <fullName evidence="6">Bicarbonate transporter-like transmembrane domain-containing protein</fullName>
    </recommendedName>
</protein>
<dbReference type="InterPro" id="IPR003020">
    <property type="entry name" value="HCO3_transpt_euk"/>
</dbReference>
<dbReference type="EMBL" id="JANEYG010000002">
    <property type="protein sequence ID" value="KAJ8925247.1"/>
    <property type="molecule type" value="Genomic_DNA"/>
</dbReference>
<evidence type="ECO:0000259" key="6">
    <source>
        <dbReference type="Pfam" id="PF00955"/>
    </source>
</evidence>
<keyword evidence="8" id="KW-1185">Reference proteome</keyword>
<proteinExistence type="predicted"/>
<dbReference type="Pfam" id="PF00955">
    <property type="entry name" value="HCO3_cotransp"/>
    <property type="match status" value="1"/>
</dbReference>
<feature type="domain" description="Bicarbonate transporter-like transmembrane" evidence="6">
    <location>
        <begin position="14"/>
        <end position="74"/>
    </location>
</feature>
<accession>A0AAV8WF87</accession>
<dbReference type="GO" id="GO:0051453">
    <property type="term" value="P:regulation of intracellular pH"/>
    <property type="evidence" value="ECO:0007669"/>
    <property type="project" value="TreeGrafter"/>
</dbReference>
<evidence type="ECO:0000313" key="7">
    <source>
        <dbReference type="EMBL" id="KAJ8925247.1"/>
    </source>
</evidence>
<dbReference type="Proteomes" id="UP001159042">
    <property type="component" value="Unassembled WGS sequence"/>
</dbReference>
<keyword evidence="4 5" id="KW-0472">Membrane</keyword>
<comment type="subcellular location">
    <subcellularLocation>
        <location evidence="1">Membrane</location>
        <topology evidence="1">Multi-pass membrane protein</topology>
    </subcellularLocation>
</comment>
<evidence type="ECO:0000313" key="8">
    <source>
        <dbReference type="Proteomes" id="UP001159042"/>
    </source>
</evidence>
<organism evidence="7 8">
    <name type="scientific">Exocentrus adspersus</name>
    <dbReference type="NCBI Taxonomy" id="1586481"/>
    <lineage>
        <taxon>Eukaryota</taxon>
        <taxon>Metazoa</taxon>
        <taxon>Ecdysozoa</taxon>
        <taxon>Arthropoda</taxon>
        <taxon>Hexapoda</taxon>
        <taxon>Insecta</taxon>
        <taxon>Pterygota</taxon>
        <taxon>Neoptera</taxon>
        <taxon>Endopterygota</taxon>
        <taxon>Coleoptera</taxon>
        <taxon>Polyphaga</taxon>
        <taxon>Cucujiformia</taxon>
        <taxon>Chrysomeloidea</taxon>
        <taxon>Cerambycidae</taxon>
        <taxon>Lamiinae</taxon>
        <taxon>Acanthocinini</taxon>
        <taxon>Exocentrus</taxon>
    </lineage>
</organism>
<dbReference type="PANTHER" id="PTHR11453:SF47">
    <property type="entry name" value="ANION EXCHANGE PROTEIN"/>
    <property type="match status" value="1"/>
</dbReference>
<dbReference type="GO" id="GO:0015701">
    <property type="term" value="P:bicarbonate transport"/>
    <property type="evidence" value="ECO:0007669"/>
    <property type="project" value="TreeGrafter"/>
</dbReference>
<reference evidence="7 8" key="1">
    <citation type="journal article" date="2023" name="Insect Mol. Biol.">
        <title>Genome sequencing provides insights into the evolution of gene families encoding plant cell wall-degrading enzymes in longhorned beetles.</title>
        <authorList>
            <person name="Shin N.R."/>
            <person name="Okamura Y."/>
            <person name="Kirsch R."/>
            <person name="Pauchet Y."/>
        </authorList>
    </citation>
    <scope>NUCLEOTIDE SEQUENCE [LARGE SCALE GENOMIC DNA]</scope>
    <source>
        <strain evidence="7">EAD_L_NR</strain>
    </source>
</reference>
<dbReference type="AlphaFoldDB" id="A0AAV8WF87"/>
<sequence length="78" mass="9153">MEIRISTFDDDFRLFQVKTAKMHLFTFIQLICLVILWVVKSTKASLAFPFFLILMVPLRAQLNRFFSQKELRAVSILG</sequence>
<name>A0AAV8WF87_9CUCU</name>
<evidence type="ECO:0000256" key="2">
    <source>
        <dbReference type="ARBA" id="ARBA00022692"/>
    </source>
</evidence>